<feature type="coiled-coil region" evidence="1">
    <location>
        <begin position="98"/>
        <end position="125"/>
    </location>
</feature>
<accession>A0AAD8EDV9</accession>
<proteinExistence type="predicted"/>
<organism evidence="2 3">
    <name type="scientific">Diploptera punctata</name>
    <name type="common">Pacific beetle cockroach</name>
    <dbReference type="NCBI Taxonomy" id="6984"/>
    <lineage>
        <taxon>Eukaryota</taxon>
        <taxon>Metazoa</taxon>
        <taxon>Ecdysozoa</taxon>
        <taxon>Arthropoda</taxon>
        <taxon>Hexapoda</taxon>
        <taxon>Insecta</taxon>
        <taxon>Pterygota</taxon>
        <taxon>Neoptera</taxon>
        <taxon>Polyneoptera</taxon>
        <taxon>Dictyoptera</taxon>
        <taxon>Blattodea</taxon>
        <taxon>Blaberoidea</taxon>
        <taxon>Blaberidae</taxon>
        <taxon>Diplopterinae</taxon>
        <taxon>Diploptera</taxon>
    </lineage>
</organism>
<feature type="non-terminal residue" evidence="2">
    <location>
        <position position="127"/>
    </location>
</feature>
<keyword evidence="1" id="KW-0175">Coiled coil</keyword>
<evidence type="ECO:0000313" key="2">
    <source>
        <dbReference type="EMBL" id="KAJ9586244.1"/>
    </source>
</evidence>
<feature type="non-terminal residue" evidence="2">
    <location>
        <position position="1"/>
    </location>
</feature>
<protein>
    <submittedName>
        <fullName evidence="2">Uncharacterized protein</fullName>
    </submittedName>
</protein>
<reference evidence="2" key="2">
    <citation type="submission" date="2023-05" db="EMBL/GenBank/DDBJ databases">
        <authorList>
            <person name="Fouks B."/>
        </authorList>
    </citation>
    <scope>NUCLEOTIDE SEQUENCE</scope>
    <source>
        <strain evidence="2">Stay&amp;Tobe</strain>
        <tissue evidence="2">Testes</tissue>
    </source>
</reference>
<dbReference type="EMBL" id="JASPKZ010007182">
    <property type="protein sequence ID" value="KAJ9586244.1"/>
    <property type="molecule type" value="Genomic_DNA"/>
</dbReference>
<keyword evidence="3" id="KW-1185">Reference proteome</keyword>
<evidence type="ECO:0000313" key="3">
    <source>
        <dbReference type="Proteomes" id="UP001233999"/>
    </source>
</evidence>
<evidence type="ECO:0000256" key="1">
    <source>
        <dbReference type="SAM" id="Coils"/>
    </source>
</evidence>
<gene>
    <name evidence="2" type="ORF">L9F63_020106</name>
</gene>
<dbReference type="AlphaFoldDB" id="A0AAD8EDV9"/>
<sequence length="127" mass="14758">AYCMFFKTVRVLKLGLHCPVRKIEQLLDTRSSGICLRKFRLILRVLSFANHTTLRTVIASQEIKSQKGMRKKAERHFGNIASYYQTYTINMSSTTTYFNEVKAILRGAKERIEQAKERIEQQLITPS</sequence>
<name>A0AAD8EDV9_DIPPU</name>
<reference evidence="2" key="1">
    <citation type="journal article" date="2023" name="IScience">
        <title>Live-bearing cockroach genome reveals convergent evolutionary mechanisms linked to viviparity in insects and beyond.</title>
        <authorList>
            <person name="Fouks B."/>
            <person name="Harrison M.C."/>
            <person name="Mikhailova A.A."/>
            <person name="Marchal E."/>
            <person name="English S."/>
            <person name="Carruthers M."/>
            <person name="Jennings E.C."/>
            <person name="Chiamaka E.L."/>
            <person name="Frigard R.A."/>
            <person name="Pippel M."/>
            <person name="Attardo G.M."/>
            <person name="Benoit J.B."/>
            <person name="Bornberg-Bauer E."/>
            <person name="Tobe S.S."/>
        </authorList>
    </citation>
    <scope>NUCLEOTIDE SEQUENCE</scope>
    <source>
        <strain evidence="2">Stay&amp;Tobe</strain>
    </source>
</reference>
<comment type="caution">
    <text evidence="2">The sequence shown here is derived from an EMBL/GenBank/DDBJ whole genome shotgun (WGS) entry which is preliminary data.</text>
</comment>
<dbReference type="Proteomes" id="UP001233999">
    <property type="component" value="Unassembled WGS sequence"/>
</dbReference>